<feature type="domain" description="Glycosyltransferase 2-like" evidence="1">
    <location>
        <begin position="1118"/>
        <end position="1239"/>
    </location>
</feature>
<dbReference type="GO" id="GO:0016740">
    <property type="term" value="F:transferase activity"/>
    <property type="evidence" value="ECO:0007669"/>
    <property type="project" value="UniProtKB-KW"/>
</dbReference>
<dbReference type="InterPro" id="IPR001173">
    <property type="entry name" value="Glyco_trans_2-like"/>
</dbReference>
<evidence type="ECO:0000313" key="3">
    <source>
        <dbReference type="Proteomes" id="UP000326336"/>
    </source>
</evidence>
<feature type="domain" description="Glycosyltransferase 2-like" evidence="1">
    <location>
        <begin position="847"/>
        <end position="1007"/>
    </location>
</feature>
<dbReference type="SUPFAM" id="SSF53448">
    <property type="entry name" value="Nucleotide-diphospho-sugar transferases"/>
    <property type="match status" value="4"/>
</dbReference>
<evidence type="ECO:0000313" key="2">
    <source>
        <dbReference type="EMBL" id="KAB5605530.1"/>
    </source>
</evidence>
<dbReference type="InterPro" id="IPR050834">
    <property type="entry name" value="Glycosyltransf_2"/>
</dbReference>
<dbReference type="CDD" id="cd04186">
    <property type="entry name" value="GT_2_like_c"/>
    <property type="match status" value="1"/>
</dbReference>
<dbReference type="RefSeq" id="WP_151917411.1">
    <property type="nucleotide sequence ID" value="NZ_RQSP01000041.1"/>
</dbReference>
<reference evidence="2 3" key="1">
    <citation type="journal article" date="2019" name="Int. J. Syst. Evol. Microbiol.">
        <title>Bifidobacterium jacchi sp. nov., isolated from the faeces of a baby common marmoset (Callithrix jacchus).</title>
        <authorList>
            <person name="Modesto M."/>
            <person name="Watanabe K."/>
            <person name="Arita M."/>
            <person name="Satti M."/>
            <person name="Oki K."/>
            <person name="Sciavilla P."/>
            <person name="Patavino C."/>
            <person name="Camma C."/>
            <person name="Michelini S."/>
            <person name="Sgorbati B."/>
            <person name="Mattarelli P."/>
        </authorList>
    </citation>
    <scope>NUCLEOTIDE SEQUENCE [LARGE SCALE GENOMIC DNA]</scope>
    <source>
        <strain evidence="2 3">MRM 9.3</strain>
    </source>
</reference>
<dbReference type="CDD" id="cd04184">
    <property type="entry name" value="GT2_RfbC_Mx_like"/>
    <property type="match status" value="2"/>
</dbReference>
<feature type="domain" description="Glycosyltransferase 2-like" evidence="1">
    <location>
        <begin position="181"/>
        <end position="341"/>
    </location>
</feature>
<dbReference type="EMBL" id="RQSP01000041">
    <property type="protein sequence ID" value="KAB5605530.1"/>
    <property type="molecule type" value="Genomic_DNA"/>
</dbReference>
<dbReference type="Proteomes" id="UP000326336">
    <property type="component" value="Unassembled WGS sequence"/>
</dbReference>
<dbReference type="InterPro" id="IPR029044">
    <property type="entry name" value="Nucleotide-diphossugar_trans"/>
</dbReference>
<dbReference type="PANTHER" id="PTHR43685">
    <property type="entry name" value="GLYCOSYLTRANSFERASE"/>
    <property type="match status" value="1"/>
</dbReference>
<dbReference type="PANTHER" id="PTHR43685:SF2">
    <property type="entry name" value="GLYCOSYLTRANSFERASE 2-LIKE DOMAIN-CONTAINING PROTEIN"/>
    <property type="match status" value="1"/>
</dbReference>
<evidence type="ECO:0000259" key="1">
    <source>
        <dbReference type="Pfam" id="PF00535"/>
    </source>
</evidence>
<sequence length="1392" mass="157622">MLKLMENQNYRAEIEEITLPMNKDGGVVLKGWAVDKIRHDTMQVELDSPGKVSRVGRADISTVYSLNDGVSAGFQISIPAGESVARIMLSSPGDTVRKAVNIRKAFNMLRVQRWRMRLGHLAHLSAHAWSPAGMRTLLKAVKGKITKQQTFYDRWIERHETMTCEQAESVQSTFSRMPLISIVTPVYNVDEQWLRAFVASVQTQWYPNWELCLADDHSSAPHIRPLLEELAASDSRIKVVFRTENGRISKATNSAIELATGDYIGFADNDDELAPQALFEVVRTLNEHPQTDFIYTDEDKITESGQRFDPFFKPGFSPNLLLGHNYITHFVVVSRDLLDKVGTLRSEYDGSQDYDFVLRATEQASEVRHIPQMLYHWRTLASSVAGDPRSKMYAYEAGRKALEAALERRGLRGSVRMLDNLGTYKIDWYWPDDRRPPVIVIASGYSDGQLEKLRSLTRYPSVKFVKAASLDDAYRLVASADRQSGDGIDNGFDYVMFLDGLMPKNTSWLSQMVNYMRNPGVGIVGGKVFDSRQRVVDVGVTLRALKSGRPFEMRGEWDDGIGYYFRDLLQREMFGVTEECLMISREDFLSLKGFNTSQPAGIRGIDLCVRERELHGRQTLWQPYALFVDLKKRPVTIELNAINAYLKQHSGLSDGFSSACFPDDETHKQEGIVYSIDLVEWRDHESGLRVDGWVADLHANENVDIQLGDCAGVRLESCSRAFRADVNLTLPVPADSILGFTLTLSVPSGKRSLRTNDIPLILTTSTDQRIVQVHVERSEVKRRLMEFGRKIALLRHPRTTMHRLDDKYLAPRRQMKAYQRLIATTERYDAAKTKLKACGFAYRPLISIVMPVYNVEPKWLERCIESIENQYYDNWELCMADDHSTEPHVRPLLEEYAKRDPRIKVTFREQNGHISRATNSALEIASGEFVALMDDDDELPAHALFEVVRELNDHPQTDLIYSDEDKIDEEGNRSDPHFKPDYAPDLLLSTNYISHLGVYRKSIVDQIGGFRPGYEGSQDYDLVLRFMEHSTPSRVRHIAKVLYHWRTLATSTASGSGAKNYASDAGLRALRSAVERRGVNAEVVPATTPVISGDPTTGSVVAGIYHVHYAIADPALVSVIIPTKNGYDNIERCVDSVIGKTTYPNYEIIIADNGSTNPHMQDLYDRYRRKLGSRFRVEEIDIPFNFSTINNIAARSAKGTYLLFLNDDTEVIAPDWMTRMVSFAQLSRAGVVGAKLYYPTETIQHAGIVLGLGGAAGHIQVGFPRSYLGYFGRLIENVNYYAVTAACCMIKAVDFKAVGGFDESLAVAYNDVDLCIRVHDELGRDNVWACEAELYHYESVTRGYDVKSRAKKARLERESVRFRHRYGKIVDNDPYYNPNLSRSSGNFWVRER</sequence>
<protein>
    <submittedName>
        <fullName evidence="2">Glycosyltransferase family 2 protein</fullName>
    </submittedName>
</protein>
<keyword evidence="3" id="KW-1185">Reference proteome</keyword>
<keyword evidence="2" id="KW-0808">Transferase</keyword>
<comment type="caution">
    <text evidence="2">The sequence shown here is derived from an EMBL/GenBank/DDBJ whole genome shotgun (WGS) entry which is preliminary data.</text>
</comment>
<dbReference type="OrthoDB" id="9788101at2"/>
<accession>A0A5N5RF39</accession>
<proteinExistence type="predicted"/>
<dbReference type="Gene3D" id="3.90.550.10">
    <property type="entry name" value="Spore Coat Polysaccharide Biosynthesis Protein SpsA, Chain A"/>
    <property type="match status" value="4"/>
</dbReference>
<organism evidence="2 3">
    <name type="scientific">Bifidobacterium jacchi</name>
    <dbReference type="NCBI Taxonomy" id="2490545"/>
    <lineage>
        <taxon>Bacteria</taxon>
        <taxon>Bacillati</taxon>
        <taxon>Actinomycetota</taxon>
        <taxon>Actinomycetes</taxon>
        <taxon>Bifidobacteriales</taxon>
        <taxon>Bifidobacteriaceae</taxon>
        <taxon>Bifidobacterium</taxon>
    </lineage>
</organism>
<dbReference type="Pfam" id="PF00535">
    <property type="entry name" value="Glycos_transf_2"/>
    <property type="match status" value="3"/>
</dbReference>
<name>A0A5N5RF39_9BIFI</name>
<gene>
    <name evidence="2" type="ORF">EHS19_08965</name>
</gene>